<feature type="transmembrane region" description="Helical" evidence="6">
    <location>
        <begin position="91"/>
        <end position="113"/>
    </location>
</feature>
<evidence type="ECO:0000256" key="6">
    <source>
        <dbReference type="SAM" id="Phobius"/>
    </source>
</evidence>
<sequence>MAPPTAMDKFLDLKTSEDPAPIRRWRTTSAPIVPSNINSQPFVGRLGGNQLQAVSQSDPEYEALQHTNPDAVQSPKWAGILSLRPFADVHLWRNACLEGVGLCCWVFIAGLVSHGTANLSSATPLGPILPVAIAAVVQFLIITLFIFSLGPVTGAHLTPLITFATFLAKLTSLPRMVLYITFQCIGGVVGAYILRASLGGSPSTLVFSPGCYVDAAQVSAKQAFALETMGSLFVLFLAFGLGLDPRNQGSFGPALGPFLVGFSSAIALFAGGIAVPGYLGLSCNPARCLGLMSAAHRFTYHWVHWTGDLTACVVHAFIYYAVPPFCNQRIQD</sequence>
<keyword evidence="5" id="KW-0813">Transport</keyword>
<reference evidence="9" key="3">
    <citation type="submission" date="2025-04" db="UniProtKB">
        <authorList>
            <consortium name="RefSeq"/>
        </authorList>
    </citation>
    <scope>IDENTIFICATION</scope>
    <source>
        <strain evidence="9">CBS 304.34</strain>
    </source>
</reference>
<evidence type="ECO:0000313" key="7">
    <source>
        <dbReference type="EMBL" id="KAF2807005.1"/>
    </source>
</evidence>
<dbReference type="InterPro" id="IPR000425">
    <property type="entry name" value="MIP"/>
</dbReference>
<dbReference type="Gene3D" id="1.20.1080.10">
    <property type="entry name" value="Glycerol uptake facilitator protein"/>
    <property type="match status" value="1"/>
</dbReference>
<feature type="transmembrane region" description="Helical" evidence="6">
    <location>
        <begin position="255"/>
        <end position="279"/>
    </location>
</feature>
<name>A0A6A6YG35_9PEZI</name>
<dbReference type="InterPro" id="IPR023271">
    <property type="entry name" value="Aquaporin-like"/>
</dbReference>
<reference evidence="7 9" key="1">
    <citation type="journal article" date="2020" name="Stud. Mycol.">
        <title>101 Dothideomycetes genomes: a test case for predicting lifestyles and emergence of pathogens.</title>
        <authorList>
            <person name="Haridas S."/>
            <person name="Albert R."/>
            <person name="Binder M."/>
            <person name="Bloem J."/>
            <person name="Labutti K."/>
            <person name="Salamov A."/>
            <person name="Andreopoulos B."/>
            <person name="Baker S."/>
            <person name="Barry K."/>
            <person name="Bills G."/>
            <person name="Bluhm B."/>
            <person name="Cannon C."/>
            <person name="Castanera R."/>
            <person name="Culley D."/>
            <person name="Daum C."/>
            <person name="Ezra D."/>
            <person name="Gonzalez J."/>
            <person name="Henrissat B."/>
            <person name="Kuo A."/>
            <person name="Liang C."/>
            <person name="Lipzen A."/>
            <person name="Lutzoni F."/>
            <person name="Magnuson J."/>
            <person name="Mondo S."/>
            <person name="Nolan M."/>
            <person name="Ohm R."/>
            <person name="Pangilinan J."/>
            <person name="Park H.-J."/>
            <person name="Ramirez L."/>
            <person name="Alfaro M."/>
            <person name="Sun H."/>
            <person name="Tritt A."/>
            <person name="Yoshinaga Y."/>
            <person name="Zwiers L.-H."/>
            <person name="Turgeon B."/>
            <person name="Goodwin S."/>
            <person name="Spatafora J."/>
            <person name="Crous P."/>
            <person name="Grigoriev I."/>
        </authorList>
    </citation>
    <scope>NUCLEOTIDE SEQUENCE</scope>
    <source>
        <strain evidence="7 9">CBS 304.34</strain>
    </source>
</reference>
<evidence type="ECO:0000256" key="4">
    <source>
        <dbReference type="ARBA" id="ARBA00023136"/>
    </source>
</evidence>
<evidence type="ECO:0000313" key="8">
    <source>
        <dbReference type="Proteomes" id="UP000504636"/>
    </source>
</evidence>
<feature type="transmembrane region" description="Helical" evidence="6">
    <location>
        <begin position="177"/>
        <end position="194"/>
    </location>
</feature>
<dbReference type="OrthoDB" id="3222at2759"/>
<proteinExistence type="inferred from homology"/>
<feature type="transmembrane region" description="Helical" evidence="6">
    <location>
        <begin position="125"/>
        <end position="147"/>
    </location>
</feature>
<evidence type="ECO:0000256" key="5">
    <source>
        <dbReference type="RuleBase" id="RU000477"/>
    </source>
</evidence>
<gene>
    <name evidence="7 9" type="ORF">BDZ99DRAFT_501011</name>
</gene>
<feature type="transmembrane region" description="Helical" evidence="6">
    <location>
        <begin position="299"/>
        <end position="322"/>
    </location>
</feature>
<evidence type="ECO:0000256" key="3">
    <source>
        <dbReference type="ARBA" id="ARBA00022989"/>
    </source>
</evidence>
<dbReference type="Pfam" id="PF00230">
    <property type="entry name" value="MIP"/>
    <property type="match status" value="1"/>
</dbReference>
<accession>A0A6A6YG35</accession>
<protein>
    <submittedName>
        <fullName evidence="7 9">MIP transporter</fullName>
    </submittedName>
</protein>
<dbReference type="SUPFAM" id="SSF81338">
    <property type="entry name" value="Aquaporin-like"/>
    <property type="match status" value="1"/>
</dbReference>
<comment type="similarity">
    <text evidence="5">Belongs to the MIP/aquaporin (TC 1.A.8) family.</text>
</comment>
<keyword evidence="3 6" id="KW-1133">Transmembrane helix</keyword>
<comment type="subcellular location">
    <subcellularLocation>
        <location evidence="1">Membrane</location>
        <topology evidence="1">Multi-pass membrane protein</topology>
    </subcellularLocation>
</comment>
<dbReference type="PANTHER" id="PTHR47002">
    <property type="entry name" value="AQUAPORIN-LIKE"/>
    <property type="match status" value="1"/>
</dbReference>
<evidence type="ECO:0000313" key="9">
    <source>
        <dbReference type="RefSeq" id="XP_033573969.1"/>
    </source>
</evidence>
<dbReference type="AlphaFoldDB" id="A0A6A6YG35"/>
<dbReference type="GO" id="GO:0015267">
    <property type="term" value="F:channel activity"/>
    <property type="evidence" value="ECO:0007669"/>
    <property type="project" value="InterPro"/>
</dbReference>
<evidence type="ECO:0000256" key="2">
    <source>
        <dbReference type="ARBA" id="ARBA00022692"/>
    </source>
</evidence>
<organism evidence="7">
    <name type="scientific">Mytilinidion resinicola</name>
    <dbReference type="NCBI Taxonomy" id="574789"/>
    <lineage>
        <taxon>Eukaryota</taxon>
        <taxon>Fungi</taxon>
        <taxon>Dikarya</taxon>
        <taxon>Ascomycota</taxon>
        <taxon>Pezizomycotina</taxon>
        <taxon>Dothideomycetes</taxon>
        <taxon>Pleosporomycetidae</taxon>
        <taxon>Mytilinidiales</taxon>
        <taxon>Mytilinidiaceae</taxon>
        <taxon>Mytilinidion</taxon>
    </lineage>
</organism>
<dbReference type="PANTHER" id="PTHR47002:SF2">
    <property type="entry name" value="AQUAPORIN AQPAE.A-LIKE"/>
    <property type="match status" value="1"/>
</dbReference>
<keyword evidence="4 6" id="KW-0472">Membrane</keyword>
<dbReference type="Proteomes" id="UP000504636">
    <property type="component" value="Unplaced"/>
</dbReference>
<keyword evidence="2 5" id="KW-0812">Transmembrane</keyword>
<dbReference type="GO" id="GO:0016020">
    <property type="term" value="C:membrane"/>
    <property type="evidence" value="ECO:0007669"/>
    <property type="project" value="UniProtKB-SubCell"/>
</dbReference>
<dbReference type="GeneID" id="54464669"/>
<reference evidence="9" key="2">
    <citation type="submission" date="2020-04" db="EMBL/GenBank/DDBJ databases">
        <authorList>
            <consortium name="NCBI Genome Project"/>
        </authorList>
    </citation>
    <scope>NUCLEOTIDE SEQUENCE</scope>
    <source>
        <strain evidence="9">CBS 304.34</strain>
    </source>
</reference>
<dbReference type="EMBL" id="MU003706">
    <property type="protein sequence ID" value="KAF2807005.1"/>
    <property type="molecule type" value="Genomic_DNA"/>
</dbReference>
<keyword evidence="8" id="KW-1185">Reference proteome</keyword>
<evidence type="ECO:0000256" key="1">
    <source>
        <dbReference type="ARBA" id="ARBA00004141"/>
    </source>
</evidence>
<dbReference type="RefSeq" id="XP_033573969.1">
    <property type="nucleotide sequence ID" value="XM_033723776.1"/>
</dbReference>
<feature type="transmembrane region" description="Helical" evidence="6">
    <location>
        <begin position="223"/>
        <end position="243"/>
    </location>
</feature>
<dbReference type="PRINTS" id="PR00783">
    <property type="entry name" value="MINTRINSICP"/>
</dbReference>